<gene>
    <name evidence="12 16" type="primary">hemE</name>
    <name evidence="16" type="ORF">FPE01S_01_08010</name>
</gene>
<keyword evidence="10 12" id="KW-0456">Lyase</keyword>
<feature type="site" description="Transition state stabilizer" evidence="12">
    <location>
        <position position="76"/>
    </location>
</feature>
<dbReference type="GO" id="GO:0006782">
    <property type="term" value="P:protoporphyrinogen IX biosynthetic process"/>
    <property type="evidence" value="ECO:0007669"/>
    <property type="project" value="UniProtKB-UniRule"/>
</dbReference>
<dbReference type="Pfam" id="PF01208">
    <property type="entry name" value="URO-D"/>
    <property type="match status" value="1"/>
</dbReference>
<dbReference type="EMBL" id="BBWV01000001">
    <property type="protein sequence ID" value="GAO41787.1"/>
    <property type="molecule type" value="Genomic_DNA"/>
</dbReference>
<organism evidence="16 17">
    <name type="scientific">Flavihumibacter petaseus NBRC 106054</name>
    <dbReference type="NCBI Taxonomy" id="1220578"/>
    <lineage>
        <taxon>Bacteria</taxon>
        <taxon>Pseudomonadati</taxon>
        <taxon>Bacteroidota</taxon>
        <taxon>Chitinophagia</taxon>
        <taxon>Chitinophagales</taxon>
        <taxon>Chitinophagaceae</taxon>
        <taxon>Flavihumibacter</taxon>
    </lineage>
</organism>
<accession>A0A0E9MVK1</accession>
<comment type="catalytic activity">
    <reaction evidence="12 13">
        <text>uroporphyrinogen III + 4 H(+) = coproporphyrinogen III + 4 CO2</text>
        <dbReference type="Rhea" id="RHEA:19865"/>
        <dbReference type="ChEBI" id="CHEBI:15378"/>
        <dbReference type="ChEBI" id="CHEBI:16526"/>
        <dbReference type="ChEBI" id="CHEBI:57308"/>
        <dbReference type="ChEBI" id="CHEBI:57309"/>
        <dbReference type="EC" id="4.1.1.37"/>
    </reaction>
</comment>
<dbReference type="FunFam" id="3.20.20.210:FF:000001">
    <property type="entry name" value="Uroporphyrinogen decarboxylase"/>
    <property type="match status" value="1"/>
</dbReference>
<dbReference type="AlphaFoldDB" id="A0A0E9MVK1"/>
<keyword evidence="17" id="KW-1185">Reference proteome</keyword>
<dbReference type="PROSITE" id="PS00906">
    <property type="entry name" value="UROD_1"/>
    <property type="match status" value="1"/>
</dbReference>
<protein>
    <recommendedName>
        <fullName evidence="7 12">Uroporphyrinogen decarboxylase</fullName>
        <shortName evidence="12">UPD</shortName>
        <shortName evidence="12">URO-D</shortName>
        <ecNumber evidence="6 12">4.1.1.37</ecNumber>
    </recommendedName>
</protein>
<feature type="binding site" evidence="12">
    <location>
        <position position="46"/>
    </location>
    <ligand>
        <name>substrate</name>
    </ligand>
</feature>
<dbReference type="STRING" id="1220578.FPE01S_01_08010"/>
<dbReference type="GO" id="GO:0005829">
    <property type="term" value="C:cytosol"/>
    <property type="evidence" value="ECO:0007669"/>
    <property type="project" value="TreeGrafter"/>
</dbReference>
<evidence type="ECO:0000313" key="17">
    <source>
        <dbReference type="Proteomes" id="UP000033121"/>
    </source>
</evidence>
<proteinExistence type="inferred from homology"/>
<dbReference type="SUPFAM" id="SSF51726">
    <property type="entry name" value="UROD/MetE-like"/>
    <property type="match status" value="1"/>
</dbReference>
<name>A0A0E9MVK1_9BACT</name>
<feature type="binding site" evidence="12">
    <location>
        <begin position="27"/>
        <end position="31"/>
    </location>
    <ligand>
        <name>substrate</name>
    </ligand>
</feature>
<keyword evidence="9 12" id="KW-0210">Decarboxylase</keyword>
<dbReference type="PANTHER" id="PTHR21091">
    <property type="entry name" value="METHYLTETRAHYDROFOLATE:HOMOCYSTEINE METHYLTRANSFERASE RELATED"/>
    <property type="match status" value="1"/>
</dbReference>
<evidence type="ECO:0000256" key="9">
    <source>
        <dbReference type="ARBA" id="ARBA00022793"/>
    </source>
</evidence>
<comment type="subcellular location">
    <subcellularLocation>
        <location evidence="2 12">Cytoplasm</location>
    </subcellularLocation>
</comment>
<dbReference type="Gene3D" id="3.20.20.210">
    <property type="match status" value="1"/>
</dbReference>
<evidence type="ECO:0000256" key="13">
    <source>
        <dbReference type="RuleBase" id="RU000554"/>
    </source>
</evidence>
<dbReference type="Proteomes" id="UP000033121">
    <property type="component" value="Unassembled WGS sequence"/>
</dbReference>
<evidence type="ECO:0000256" key="4">
    <source>
        <dbReference type="ARBA" id="ARBA00009935"/>
    </source>
</evidence>
<evidence type="ECO:0000256" key="5">
    <source>
        <dbReference type="ARBA" id="ARBA00011738"/>
    </source>
</evidence>
<evidence type="ECO:0000256" key="10">
    <source>
        <dbReference type="ARBA" id="ARBA00023239"/>
    </source>
</evidence>
<comment type="subunit">
    <text evidence="5 12">Homodimer.</text>
</comment>
<dbReference type="InterPro" id="IPR006361">
    <property type="entry name" value="Uroporphyrinogen_deCO2ase_HemE"/>
</dbReference>
<evidence type="ECO:0000256" key="14">
    <source>
        <dbReference type="RuleBase" id="RU004169"/>
    </source>
</evidence>
<evidence type="ECO:0000256" key="2">
    <source>
        <dbReference type="ARBA" id="ARBA00004496"/>
    </source>
</evidence>
<evidence type="ECO:0000313" key="16">
    <source>
        <dbReference type="EMBL" id="GAO41787.1"/>
    </source>
</evidence>
<feature type="domain" description="Uroporphyrinogen decarboxylase (URO-D)" evidence="15">
    <location>
        <begin position="22"/>
        <end position="31"/>
    </location>
</feature>
<evidence type="ECO:0000256" key="7">
    <source>
        <dbReference type="ARBA" id="ARBA00014308"/>
    </source>
</evidence>
<dbReference type="EC" id="4.1.1.37" evidence="6 12"/>
<evidence type="ECO:0000256" key="8">
    <source>
        <dbReference type="ARBA" id="ARBA00022490"/>
    </source>
</evidence>
<dbReference type="PANTHER" id="PTHR21091:SF169">
    <property type="entry name" value="UROPORPHYRINOGEN DECARBOXYLASE"/>
    <property type="match status" value="1"/>
</dbReference>
<dbReference type="InterPro" id="IPR000257">
    <property type="entry name" value="Uroporphyrinogen_deCOase"/>
</dbReference>
<evidence type="ECO:0000256" key="12">
    <source>
        <dbReference type="HAMAP-Rule" id="MF_00218"/>
    </source>
</evidence>
<dbReference type="OrthoDB" id="9806656at2"/>
<sequence length="353" mass="39345">MSQLKNDLLLRTLRGEQTERVPVWMMRQAGRYLPEYRVLREKYGFFERCQTPELACEITLQPVDIVGVDAAILFSDILVVPQAMGLEVQLVESKGPWLPAPIQQESDMARIQVPDVKDNLHYVFDAIRLIKQELNGRVPLIGFAGAPWTLLCYMVQGKGSKTFDEAKAFCYTQPELAHRLLQMITDTTIAYLKEQIAAGADTVQLFDSWGGLLSPADFETFSLQYMRQIVAAVKDLAPIIVFAKGAWFAMEEMAATGAHGLGIDWCLEPARARAFAKKPVTLQGNFDPARLMSPIPVIKKEVTRMLEAFGGTRHIANLGHGILPNIPVDHARAFVDTVKAWTPHYQTASTTAS</sequence>
<keyword evidence="8 12" id="KW-0963">Cytoplasm</keyword>
<evidence type="ECO:0000259" key="15">
    <source>
        <dbReference type="PROSITE" id="PS00906"/>
    </source>
</evidence>
<evidence type="ECO:0000256" key="11">
    <source>
        <dbReference type="ARBA" id="ARBA00023244"/>
    </source>
</evidence>
<dbReference type="UniPathway" id="UPA00251">
    <property type="reaction ID" value="UER00321"/>
</dbReference>
<dbReference type="NCBIfam" id="TIGR01464">
    <property type="entry name" value="hemE"/>
    <property type="match status" value="1"/>
</dbReference>
<evidence type="ECO:0000256" key="6">
    <source>
        <dbReference type="ARBA" id="ARBA00012288"/>
    </source>
</evidence>
<feature type="binding site" evidence="12">
    <location>
        <position position="208"/>
    </location>
    <ligand>
        <name>substrate</name>
    </ligand>
</feature>
<feature type="binding site" evidence="12">
    <location>
        <position position="153"/>
    </location>
    <ligand>
        <name>substrate</name>
    </ligand>
</feature>
<dbReference type="GO" id="GO:0004853">
    <property type="term" value="F:uroporphyrinogen decarboxylase activity"/>
    <property type="evidence" value="ECO:0007669"/>
    <property type="project" value="UniProtKB-UniRule"/>
</dbReference>
<comment type="caution">
    <text evidence="16">The sequence shown here is derived from an EMBL/GenBank/DDBJ whole genome shotgun (WGS) entry which is preliminary data.</text>
</comment>
<dbReference type="InterPro" id="IPR038071">
    <property type="entry name" value="UROD/MetE-like_sf"/>
</dbReference>
<comment type="similarity">
    <text evidence="4 12 14">Belongs to the uroporphyrinogen decarboxylase family.</text>
</comment>
<feature type="binding site" evidence="12">
    <location>
        <position position="76"/>
    </location>
    <ligand>
        <name>substrate</name>
    </ligand>
</feature>
<dbReference type="RefSeq" id="WP_046367590.1">
    <property type="nucleotide sequence ID" value="NZ_BBWV01000001.1"/>
</dbReference>
<evidence type="ECO:0000256" key="3">
    <source>
        <dbReference type="ARBA" id="ARBA00004804"/>
    </source>
</evidence>
<feature type="binding site" evidence="12">
    <location>
        <position position="320"/>
    </location>
    <ligand>
        <name>substrate</name>
    </ligand>
</feature>
<comment type="function">
    <text evidence="1 12">Catalyzes the decarboxylation of four acetate groups of uroporphyrinogen-III to yield coproporphyrinogen-III.</text>
</comment>
<reference evidence="16 17" key="1">
    <citation type="submission" date="2015-04" db="EMBL/GenBank/DDBJ databases">
        <title>Whole genome shotgun sequence of Flavihumibacter petaseus NBRC 106054.</title>
        <authorList>
            <person name="Miyazawa S."/>
            <person name="Hosoyama A."/>
            <person name="Hashimoto M."/>
            <person name="Noguchi M."/>
            <person name="Tsuchikane K."/>
            <person name="Ohji S."/>
            <person name="Yamazoe A."/>
            <person name="Ichikawa N."/>
            <person name="Kimura A."/>
            <person name="Fujita N."/>
        </authorList>
    </citation>
    <scope>NUCLEOTIDE SEQUENCE [LARGE SCALE GENOMIC DNA]</scope>
    <source>
        <strain evidence="16 17">NBRC 106054</strain>
    </source>
</reference>
<dbReference type="CDD" id="cd00717">
    <property type="entry name" value="URO-D"/>
    <property type="match status" value="1"/>
</dbReference>
<comment type="pathway">
    <text evidence="3 12 13">Porphyrin-containing compound metabolism; protoporphyrin-IX biosynthesis; coproporphyrinogen-III from 5-aminolevulinate: step 4/4.</text>
</comment>
<keyword evidence="11 12" id="KW-0627">Porphyrin biosynthesis</keyword>
<dbReference type="HAMAP" id="MF_00218">
    <property type="entry name" value="URO_D"/>
    <property type="match status" value="1"/>
</dbReference>
<evidence type="ECO:0000256" key="1">
    <source>
        <dbReference type="ARBA" id="ARBA00002448"/>
    </source>
</evidence>